<dbReference type="InterPro" id="IPR000719">
    <property type="entry name" value="Prot_kinase_dom"/>
</dbReference>
<dbReference type="InterPro" id="IPR052101">
    <property type="entry name" value="Plant_StressResp_Kinase"/>
</dbReference>
<gene>
    <name evidence="7" type="ORF">DY000_02031924</name>
</gene>
<dbReference type="EMBL" id="QGKV02000649">
    <property type="protein sequence ID" value="KAF3580742.1"/>
    <property type="molecule type" value="Genomic_DNA"/>
</dbReference>
<proteinExistence type="predicted"/>
<evidence type="ECO:0000256" key="2">
    <source>
        <dbReference type="ARBA" id="ARBA00022679"/>
    </source>
</evidence>
<evidence type="ECO:0000256" key="3">
    <source>
        <dbReference type="ARBA" id="ARBA00022741"/>
    </source>
</evidence>
<dbReference type="Gene3D" id="1.10.510.10">
    <property type="entry name" value="Transferase(Phosphotransferase) domain 1"/>
    <property type="match status" value="1"/>
</dbReference>
<protein>
    <recommendedName>
        <fullName evidence="6">Protein kinase domain-containing protein</fullName>
    </recommendedName>
</protein>
<evidence type="ECO:0000256" key="4">
    <source>
        <dbReference type="ARBA" id="ARBA00022777"/>
    </source>
</evidence>
<keyword evidence="4" id="KW-0418">Kinase</keyword>
<dbReference type="PANTHER" id="PTHR47983">
    <property type="entry name" value="PTO-INTERACTING PROTEIN 1-LIKE"/>
    <property type="match status" value="1"/>
</dbReference>
<reference evidence="7 8" key="1">
    <citation type="journal article" date="2020" name="BMC Genomics">
        <title>Intraspecific diversification of the crop wild relative Brassica cretica Lam. using demographic model selection.</title>
        <authorList>
            <person name="Kioukis A."/>
            <person name="Michalopoulou V.A."/>
            <person name="Briers L."/>
            <person name="Pirintsos S."/>
            <person name="Studholme D.J."/>
            <person name="Pavlidis P."/>
            <person name="Sarris P.F."/>
        </authorList>
    </citation>
    <scope>NUCLEOTIDE SEQUENCE [LARGE SCALE GENOMIC DNA]</scope>
    <source>
        <strain evidence="8">cv. PFS-1207/04</strain>
    </source>
</reference>
<keyword evidence="2" id="KW-0808">Transferase</keyword>
<sequence length="176" mass="19187">MKGVKEAKPGPLLSWHQRVSIVAGAARGLEYLHEKANPHIVHRDIKSSNILIFGDGVAKIAEFDLSNEADMAARLHSSRILGTFSYHAPDEYAMTEQRSAKSDVYSFGVVLLELLTGRKPVDHTLPRGKQSLVTWATSKLCADKVMQCVDSGLGGDYPPEAVAKFAVVAALCTIRR</sequence>
<keyword evidence="3" id="KW-0547">Nucleotide-binding</keyword>
<keyword evidence="1" id="KW-0597">Phosphoprotein</keyword>
<dbReference type="InterPro" id="IPR008271">
    <property type="entry name" value="Ser/Thr_kinase_AS"/>
</dbReference>
<dbReference type="PROSITE" id="PS00108">
    <property type="entry name" value="PROTEIN_KINASE_ST"/>
    <property type="match status" value="1"/>
</dbReference>
<name>A0ABQ7DS95_BRACR</name>
<evidence type="ECO:0000313" key="7">
    <source>
        <dbReference type="EMBL" id="KAF3580742.1"/>
    </source>
</evidence>
<dbReference type="PROSITE" id="PS50011">
    <property type="entry name" value="PROTEIN_KINASE_DOM"/>
    <property type="match status" value="1"/>
</dbReference>
<dbReference type="PANTHER" id="PTHR47983:SF1">
    <property type="entry name" value="PROTEIN KINASE DOMAIN-CONTAINING PROTEIN"/>
    <property type="match status" value="1"/>
</dbReference>
<feature type="domain" description="Protein kinase" evidence="6">
    <location>
        <begin position="1"/>
        <end position="176"/>
    </location>
</feature>
<evidence type="ECO:0000256" key="5">
    <source>
        <dbReference type="ARBA" id="ARBA00022840"/>
    </source>
</evidence>
<dbReference type="SUPFAM" id="SSF56112">
    <property type="entry name" value="Protein kinase-like (PK-like)"/>
    <property type="match status" value="1"/>
</dbReference>
<dbReference type="Pfam" id="PF00069">
    <property type="entry name" value="Pkinase"/>
    <property type="match status" value="1"/>
</dbReference>
<dbReference type="SMART" id="SM00220">
    <property type="entry name" value="S_TKc"/>
    <property type="match status" value="1"/>
</dbReference>
<keyword evidence="8" id="KW-1185">Reference proteome</keyword>
<organism evidence="7 8">
    <name type="scientific">Brassica cretica</name>
    <name type="common">Mustard</name>
    <dbReference type="NCBI Taxonomy" id="69181"/>
    <lineage>
        <taxon>Eukaryota</taxon>
        <taxon>Viridiplantae</taxon>
        <taxon>Streptophyta</taxon>
        <taxon>Embryophyta</taxon>
        <taxon>Tracheophyta</taxon>
        <taxon>Spermatophyta</taxon>
        <taxon>Magnoliopsida</taxon>
        <taxon>eudicotyledons</taxon>
        <taxon>Gunneridae</taxon>
        <taxon>Pentapetalae</taxon>
        <taxon>rosids</taxon>
        <taxon>malvids</taxon>
        <taxon>Brassicales</taxon>
        <taxon>Brassicaceae</taxon>
        <taxon>Brassiceae</taxon>
        <taxon>Brassica</taxon>
    </lineage>
</organism>
<evidence type="ECO:0000259" key="6">
    <source>
        <dbReference type="PROSITE" id="PS50011"/>
    </source>
</evidence>
<accession>A0ABQ7DS95</accession>
<dbReference type="Proteomes" id="UP000266723">
    <property type="component" value="Unassembled WGS sequence"/>
</dbReference>
<comment type="caution">
    <text evidence="7">The sequence shown here is derived from an EMBL/GenBank/DDBJ whole genome shotgun (WGS) entry which is preliminary data.</text>
</comment>
<evidence type="ECO:0000313" key="8">
    <source>
        <dbReference type="Proteomes" id="UP000266723"/>
    </source>
</evidence>
<evidence type="ECO:0000256" key="1">
    <source>
        <dbReference type="ARBA" id="ARBA00022553"/>
    </source>
</evidence>
<keyword evidence="5" id="KW-0067">ATP-binding</keyword>
<dbReference type="InterPro" id="IPR011009">
    <property type="entry name" value="Kinase-like_dom_sf"/>
</dbReference>